<comment type="caution">
    <text evidence="1">The sequence shown here is derived from an EMBL/GenBank/DDBJ whole genome shotgun (WGS) entry which is preliminary data.</text>
</comment>
<gene>
    <name evidence="1" type="ORF">ENW50_06930</name>
</gene>
<accession>A0A7V4XT50</accession>
<dbReference type="PANTHER" id="PTHR31694:SF26">
    <property type="entry name" value="OS05G0151100 PROTEIN"/>
    <property type="match status" value="1"/>
</dbReference>
<dbReference type="SUPFAM" id="SSF47240">
    <property type="entry name" value="Ferritin-like"/>
    <property type="match status" value="1"/>
</dbReference>
<evidence type="ECO:0000313" key="1">
    <source>
        <dbReference type="EMBL" id="HGY94405.1"/>
    </source>
</evidence>
<name>A0A7V4XT50_9BACT</name>
<proteinExistence type="predicted"/>
<protein>
    <submittedName>
        <fullName evidence="1">Ferritin-like domain-containing protein</fullName>
    </submittedName>
</protein>
<sequence length="314" mass="31924">MEVRIVKKLDELLERRSVSRRKFLAGIGVSAGVAAAGIAGCSSGNSMTNNMTNNTTNSGGGGGTSSSITDADIFNFALNLEYLEAEFYLRAAYGMGLSSSDIGANPGNVTGGSQVNFQSSAVKAYALEIANDEQAHVQFLRKQLGSAAVDRPAIDFTNAFNAAASAAGIGSTFDPFSSDDNFLLGAFVFEDVGVTAYHGAATLLSSSANLAAAAGILGTEAYHAGEIRTLIAQIGGSVLTAATQIQALRASAGGGAETTLSSTTIVNADSSSISYDRTTDQVLHIVYLSPSAGVVSKGGFFPNGLNGTISATAS</sequence>
<dbReference type="AlphaFoldDB" id="A0A7V4XT50"/>
<dbReference type="Pfam" id="PF13668">
    <property type="entry name" value="Ferritin_2"/>
    <property type="match status" value="1"/>
</dbReference>
<dbReference type="PANTHER" id="PTHR31694">
    <property type="entry name" value="DESICCATION-LIKE PROTEIN"/>
    <property type="match status" value="1"/>
</dbReference>
<dbReference type="InterPro" id="IPR009078">
    <property type="entry name" value="Ferritin-like_SF"/>
</dbReference>
<dbReference type="EMBL" id="DTKL01000039">
    <property type="protein sequence ID" value="HGY94405.1"/>
    <property type="molecule type" value="Genomic_DNA"/>
</dbReference>
<dbReference type="InterPro" id="IPR052965">
    <property type="entry name" value="Pigment-catalase-like"/>
</dbReference>
<reference evidence="1" key="1">
    <citation type="journal article" date="2020" name="mSystems">
        <title>Genome- and Community-Level Interaction Insights into Carbon Utilization and Element Cycling Functions of Hydrothermarchaeota in Hydrothermal Sediment.</title>
        <authorList>
            <person name="Zhou Z."/>
            <person name="Liu Y."/>
            <person name="Xu W."/>
            <person name="Pan J."/>
            <person name="Luo Z.H."/>
            <person name="Li M."/>
        </authorList>
    </citation>
    <scope>NUCLEOTIDE SEQUENCE [LARGE SCALE GENOMIC DNA]</scope>
    <source>
        <strain evidence="1">SpSt-855</strain>
    </source>
</reference>
<organism evidence="1">
    <name type="scientific">Acidobacterium capsulatum</name>
    <dbReference type="NCBI Taxonomy" id="33075"/>
    <lineage>
        <taxon>Bacteria</taxon>
        <taxon>Pseudomonadati</taxon>
        <taxon>Acidobacteriota</taxon>
        <taxon>Terriglobia</taxon>
        <taxon>Terriglobales</taxon>
        <taxon>Acidobacteriaceae</taxon>
        <taxon>Acidobacterium</taxon>
    </lineage>
</organism>